<reference evidence="1 2" key="1">
    <citation type="submission" date="2021-11" db="EMBL/GenBank/DDBJ databases">
        <title>Black yeast isolated from Biological Soil Crust.</title>
        <authorList>
            <person name="Kurbessoian T."/>
        </authorList>
    </citation>
    <scope>NUCLEOTIDE SEQUENCE [LARGE SCALE GENOMIC DNA]</scope>
    <source>
        <strain evidence="1 2">CCFEE 5522</strain>
    </source>
</reference>
<keyword evidence="2" id="KW-1185">Reference proteome</keyword>
<comment type="caution">
    <text evidence="1">The sequence shown here is derived from an EMBL/GenBank/DDBJ whole genome shotgun (WGS) entry which is preliminary data.</text>
</comment>
<sequence length="313" mass="34953">MEQQLITEALGATLSSHLPAQAFAMPAPETDREIFPFFNLPHELRNWIYRNAVLENAHVGGYAHAQPKIVATPFPIPQLRLVSRQFKSEYEEEVFRYVKVVAMDLLLPCTDLSGVVKSSKLSTAGLTDRVQVLTLRLEVRYFAGGVGFRGSVEAARRQAGQVVAHFPALRKLELILCGPVEEFEECVETGRFDIQSFFTLDLHEQADASGSLTIKRTLLLRGKLWTTRNRGIEILAVANKLEFGSKNDIIYRATATSDSSSWHGLELETAAAGNWNYDEVFKGHQAKLASRNEGYSVTRPRWLDNQDGASSQV</sequence>
<name>A0AAV9J2S8_9PEZI</name>
<evidence type="ECO:0000313" key="2">
    <source>
        <dbReference type="Proteomes" id="UP001324427"/>
    </source>
</evidence>
<evidence type="ECO:0000313" key="1">
    <source>
        <dbReference type="EMBL" id="KAK4539148.1"/>
    </source>
</evidence>
<dbReference type="Proteomes" id="UP001324427">
    <property type="component" value="Unassembled WGS sequence"/>
</dbReference>
<gene>
    <name evidence="1" type="ORF">LTR36_001206</name>
</gene>
<dbReference type="EMBL" id="JAVFHQ010000119">
    <property type="protein sequence ID" value="KAK4539148.1"/>
    <property type="molecule type" value="Genomic_DNA"/>
</dbReference>
<protein>
    <submittedName>
        <fullName evidence="1">Uncharacterized protein</fullName>
    </submittedName>
</protein>
<organism evidence="1 2">
    <name type="scientific">Oleoguttula mirabilis</name>
    <dbReference type="NCBI Taxonomy" id="1507867"/>
    <lineage>
        <taxon>Eukaryota</taxon>
        <taxon>Fungi</taxon>
        <taxon>Dikarya</taxon>
        <taxon>Ascomycota</taxon>
        <taxon>Pezizomycotina</taxon>
        <taxon>Dothideomycetes</taxon>
        <taxon>Dothideomycetidae</taxon>
        <taxon>Mycosphaerellales</taxon>
        <taxon>Teratosphaeriaceae</taxon>
        <taxon>Oleoguttula</taxon>
    </lineage>
</organism>
<proteinExistence type="predicted"/>
<accession>A0AAV9J2S8</accession>
<dbReference type="AlphaFoldDB" id="A0AAV9J2S8"/>